<dbReference type="AlphaFoldDB" id="A0A5B8J3E0"/>
<evidence type="ECO:0008006" key="3">
    <source>
        <dbReference type="Google" id="ProtNLM"/>
    </source>
</evidence>
<reference evidence="1 2" key="1">
    <citation type="submission" date="2019-07" db="EMBL/GenBank/DDBJ databases">
        <title>Litoreibacter alkalisoli sp. nov., isolated from saline-alkaline soil.</title>
        <authorList>
            <person name="Wang S."/>
            <person name="Xu L."/>
            <person name="Xing Y.-T."/>
            <person name="Sun J.-Q."/>
        </authorList>
    </citation>
    <scope>NUCLEOTIDE SEQUENCE [LARGE SCALE GENOMIC DNA]</scope>
    <source>
        <strain evidence="1 2">LN3S51</strain>
        <plasmid evidence="1 2">unnamed3</plasmid>
    </source>
</reference>
<dbReference type="OrthoDB" id="8265097at2"/>
<proteinExistence type="predicted"/>
<dbReference type="RefSeq" id="WP_146366654.1">
    <property type="nucleotide sequence ID" value="NZ_CP042264.1"/>
</dbReference>
<keyword evidence="1" id="KW-0614">Plasmid</keyword>
<evidence type="ECO:0000313" key="1">
    <source>
        <dbReference type="EMBL" id="QDY71238.1"/>
    </source>
</evidence>
<protein>
    <recommendedName>
        <fullName evidence="3">DUF2846 domain-containing protein</fullName>
    </recommendedName>
</protein>
<sequence length="229" mass="25264">MGLVLRQTMAVALAAMLFGATGIVPLSADTPRTGLMWNRSGLPAAFPLQVKTPSGQNYFLVLRDAENDRQALAAYINGGEFFKVLVPPGRFTLQFAIGQEWQGEDTLFGPDAQTRFVELGPPLTFKTRGIGTKAGHIVEILRADPEKPLQISIREQAICQTVLPPVPSPDARDLAIPYEYTHRPSTRRIRPVARPSFADDPLADRPADADRTAYRYTAPGYELYSNYCD</sequence>
<keyword evidence="2" id="KW-1185">Reference proteome</keyword>
<evidence type="ECO:0000313" key="2">
    <source>
        <dbReference type="Proteomes" id="UP000318483"/>
    </source>
</evidence>
<geneLocation type="plasmid" evidence="1 2">
    <name>unnamed3</name>
</geneLocation>
<dbReference type="KEGG" id="lit:FPZ52_16250"/>
<organism evidence="1 2">
    <name type="scientific">Qingshengfaniella alkalisoli</name>
    <dbReference type="NCBI Taxonomy" id="2599296"/>
    <lineage>
        <taxon>Bacteria</taxon>
        <taxon>Pseudomonadati</taxon>
        <taxon>Pseudomonadota</taxon>
        <taxon>Alphaproteobacteria</taxon>
        <taxon>Rhodobacterales</taxon>
        <taxon>Paracoccaceae</taxon>
        <taxon>Qingshengfaniella</taxon>
    </lineage>
</organism>
<name>A0A5B8J3E0_9RHOB</name>
<gene>
    <name evidence="1" type="ORF">FPZ52_16250</name>
</gene>
<accession>A0A5B8J3E0</accession>
<dbReference type="EMBL" id="CP042264">
    <property type="protein sequence ID" value="QDY71238.1"/>
    <property type="molecule type" value="Genomic_DNA"/>
</dbReference>
<dbReference type="Proteomes" id="UP000318483">
    <property type="component" value="Plasmid unnamed3"/>
</dbReference>